<dbReference type="GO" id="GO:0005634">
    <property type="term" value="C:nucleus"/>
    <property type="evidence" value="ECO:0007669"/>
    <property type="project" value="UniProtKB-SubCell"/>
</dbReference>
<keyword evidence="6" id="KW-1133">Transmembrane helix</keyword>
<evidence type="ECO:0000256" key="12">
    <source>
        <dbReference type="ARBA" id="ARBA00023180"/>
    </source>
</evidence>
<keyword evidence="4" id="KW-0256">Endoplasmic reticulum</keyword>
<dbReference type="GO" id="GO:0035497">
    <property type="term" value="F:cAMP response element binding"/>
    <property type="evidence" value="ECO:0007669"/>
    <property type="project" value="TreeGrafter"/>
</dbReference>
<dbReference type="OrthoDB" id="674948at2759"/>
<keyword evidence="7" id="KW-0805">Transcription regulation</keyword>
<dbReference type="Ensembl" id="ENSGEVT00005029977.1">
    <property type="protein sequence ID" value="ENSGEVP00005028516.1"/>
    <property type="gene ID" value="ENSGEVG00005020046.1"/>
</dbReference>
<reference evidence="14" key="1">
    <citation type="submission" date="2025-08" db="UniProtKB">
        <authorList>
            <consortium name="Ensembl"/>
        </authorList>
    </citation>
    <scope>IDENTIFICATION</scope>
</reference>
<keyword evidence="10" id="KW-0010">Activator</keyword>
<evidence type="ECO:0000256" key="8">
    <source>
        <dbReference type="ARBA" id="ARBA00023125"/>
    </source>
</evidence>
<keyword evidence="5" id="KW-0735">Signal-anchor</keyword>
<evidence type="ECO:0000256" key="9">
    <source>
        <dbReference type="ARBA" id="ARBA00023136"/>
    </source>
</evidence>
<evidence type="ECO:0000256" key="4">
    <source>
        <dbReference type="ARBA" id="ARBA00022824"/>
    </source>
</evidence>
<keyword evidence="8" id="KW-0238">DNA-binding</keyword>
<evidence type="ECO:0000256" key="7">
    <source>
        <dbReference type="ARBA" id="ARBA00023015"/>
    </source>
</evidence>
<dbReference type="AlphaFoldDB" id="A0A8C4YPE7"/>
<evidence type="ECO:0000313" key="14">
    <source>
        <dbReference type="Ensembl" id="ENSGEVP00005028516.1"/>
    </source>
</evidence>
<evidence type="ECO:0000256" key="13">
    <source>
        <dbReference type="ARBA" id="ARBA00023242"/>
    </source>
</evidence>
<keyword evidence="3" id="KW-0812">Transmembrane</keyword>
<dbReference type="Proteomes" id="UP000694390">
    <property type="component" value="Unassembled WGS sequence"/>
</dbReference>
<organism evidence="14 15">
    <name type="scientific">Gopherus evgoodei</name>
    <name type="common">Goodes thornscrub tortoise</name>
    <dbReference type="NCBI Taxonomy" id="1825980"/>
    <lineage>
        <taxon>Eukaryota</taxon>
        <taxon>Metazoa</taxon>
        <taxon>Chordata</taxon>
        <taxon>Craniata</taxon>
        <taxon>Vertebrata</taxon>
        <taxon>Euteleostomi</taxon>
        <taxon>Archelosauria</taxon>
        <taxon>Testudinata</taxon>
        <taxon>Testudines</taxon>
        <taxon>Cryptodira</taxon>
        <taxon>Durocryptodira</taxon>
        <taxon>Testudinoidea</taxon>
        <taxon>Testudinidae</taxon>
        <taxon>Gopherus</taxon>
    </lineage>
</organism>
<reference evidence="14" key="2">
    <citation type="submission" date="2025-09" db="UniProtKB">
        <authorList>
            <consortium name="Ensembl"/>
        </authorList>
    </citation>
    <scope>IDENTIFICATION</scope>
</reference>
<evidence type="ECO:0000256" key="5">
    <source>
        <dbReference type="ARBA" id="ARBA00022968"/>
    </source>
</evidence>
<evidence type="ECO:0000256" key="3">
    <source>
        <dbReference type="ARBA" id="ARBA00022692"/>
    </source>
</evidence>
<keyword evidence="12" id="KW-0325">Glycoprotein</keyword>
<keyword evidence="9" id="KW-0472">Membrane</keyword>
<accession>A0A8C4YPE7</accession>
<evidence type="ECO:0000256" key="2">
    <source>
        <dbReference type="ARBA" id="ARBA00004648"/>
    </source>
</evidence>
<comment type="subcellular location">
    <subcellularLocation>
        <location evidence="2">Endoplasmic reticulum membrane</location>
        <topology evidence="2">Single-pass type II membrane protein</topology>
    </subcellularLocation>
    <subcellularLocation>
        <location evidence="1">Nucleus</location>
    </subcellularLocation>
</comment>
<dbReference type="PANTHER" id="PTHR46004:SF2">
    <property type="entry name" value="CYCLIC AMP-RESPONSIVE ELEMENT-BINDING PROTEIN 3-LIKE PROTEIN 2"/>
    <property type="match status" value="1"/>
</dbReference>
<keyword evidence="13" id="KW-0539">Nucleus</keyword>
<keyword evidence="11" id="KW-0804">Transcription</keyword>
<evidence type="ECO:0000256" key="6">
    <source>
        <dbReference type="ARBA" id="ARBA00022989"/>
    </source>
</evidence>
<keyword evidence="15" id="KW-1185">Reference proteome</keyword>
<evidence type="ECO:0000313" key="15">
    <source>
        <dbReference type="Proteomes" id="UP000694390"/>
    </source>
</evidence>
<sequence>MEVELSPASPAPLIQAEHSYSLCGDSRPQSPLTHVSTDDNFNEADLENEEWCLGAELTSATIKTEPVLCEAPGLTPSVSLTITPVPLEGEEPQLQSDMKPLSQKVLPEIKLEPHEVDQFLNLSSKEGLLITNPRCWTDSQNAESSYRNGLFLLCILRTQEEPYWVRPMAHLAQCLVF</sequence>
<dbReference type="GO" id="GO:0005789">
    <property type="term" value="C:endoplasmic reticulum membrane"/>
    <property type="evidence" value="ECO:0007669"/>
    <property type="project" value="UniProtKB-SubCell"/>
</dbReference>
<evidence type="ECO:0000256" key="10">
    <source>
        <dbReference type="ARBA" id="ARBA00023159"/>
    </source>
</evidence>
<dbReference type="GO" id="GO:0000981">
    <property type="term" value="F:DNA-binding transcription factor activity, RNA polymerase II-specific"/>
    <property type="evidence" value="ECO:0007669"/>
    <property type="project" value="TreeGrafter"/>
</dbReference>
<evidence type="ECO:0000256" key="11">
    <source>
        <dbReference type="ARBA" id="ARBA00023163"/>
    </source>
</evidence>
<dbReference type="GeneTree" id="ENSGT00940000157659"/>
<dbReference type="PANTHER" id="PTHR46004">
    <property type="entry name" value="CYCLIC AMP RESPONSE ELEMENT-BINDING PROTEIN A"/>
    <property type="match status" value="1"/>
</dbReference>
<proteinExistence type="predicted"/>
<protein>
    <submittedName>
        <fullName evidence="14">Uncharacterized protein</fullName>
    </submittedName>
</protein>
<evidence type="ECO:0000256" key="1">
    <source>
        <dbReference type="ARBA" id="ARBA00004123"/>
    </source>
</evidence>
<name>A0A8C4YPE7_9SAUR</name>